<feature type="transmembrane region" description="Helical" evidence="1">
    <location>
        <begin position="20"/>
        <end position="40"/>
    </location>
</feature>
<accession>A0ABT4LPN2</accession>
<name>A0ABT4LPN2_9PROT</name>
<gene>
    <name evidence="2" type="ORF">O4H49_20060</name>
</gene>
<protein>
    <submittedName>
        <fullName evidence="2">Uncharacterized protein</fullName>
    </submittedName>
</protein>
<keyword evidence="1" id="KW-0812">Transmembrane</keyword>
<evidence type="ECO:0000256" key="1">
    <source>
        <dbReference type="SAM" id="Phobius"/>
    </source>
</evidence>
<reference evidence="2" key="1">
    <citation type="submission" date="2022-12" db="EMBL/GenBank/DDBJ databases">
        <title>Bacterial isolates from different developmental stages of Nematostella vectensis.</title>
        <authorList>
            <person name="Fraune S."/>
        </authorList>
    </citation>
    <scope>NUCLEOTIDE SEQUENCE</scope>
    <source>
        <strain evidence="2">G21630-S1</strain>
    </source>
</reference>
<evidence type="ECO:0000313" key="2">
    <source>
        <dbReference type="EMBL" id="MCZ4283090.1"/>
    </source>
</evidence>
<dbReference type="RefSeq" id="WP_269425212.1">
    <property type="nucleotide sequence ID" value="NZ_JAPWGY010000017.1"/>
</dbReference>
<proteinExistence type="predicted"/>
<keyword evidence="1" id="KW-0472">Membrane</keyword>
<keyword evidence="3" id="KW-1185">Reference proteome</keyword>
<keyword evidence="1" id="KW-1133">Transmembrane helix</keyword>
<organism evidence="2 3">
    <name type="scientific">Kiloniella laminariae</name>
    <dbReference type="NCBI Taxonomy" id="454162"/>
    <lineage>
        <taxon>Bacteria</taxon>
        <taxon>Pseudomonadati</taxon>
        <taxon>Pseudomonadota</taxon>
        <taxon>Alphaproteobacteria</taxon>
        <taxon>Rhodospirillales</taxon>
        <taxon>Kiloniellaceae</taxon>
        <taxon>Kiloniella</taxon>
    </lineage>
</organism>
<evidence type="ECO:0000313" key="3">
    <source>
        <dbReference type="Proteomes" id="UP001069802"/>
    </source>
</evidence>
<sequence>MSEIAAEAIPEEKSKHFKTFLVVGGGLLATVLTVALISGISGSNNRNAIEENIEEPAARPQVLQSRSFEESFKNYKGRFGEEQPVVGRVEEQPVTPGLPAWEQDLLQKKRKAALDALQGDMQVLEAKAENYSPSPVPIKAEQNPQLYVDQHQKEISNNISDLEARLKQLNQN</sequence>
<comment type="caution">
    <text evidence="2">The sequence shown here is derived from an EMBL/GenBank/DDBJ whole genome shotgun (WGS) entry which is preliminary data.</text>
</comment>
<dbReference type="Proteomes" id="UP001069802">
    <property type="component" value="Unassembled WGS sequence"/>
</dbReference>
<dbReference type="EMBL" id="JAPWGY010000017">
    <property type="protein sequence ID" value="MCZ4283090.1"/>
    <property type="molecule type" value="Genomic_DNA"/>
</dbReference>